<comment type="caution">
    <text evidence="2">The sequence shown here is derived from an EMBL/GenBank/DDBJ whole genome shotgun (WGS) entry which is preliminary data.</text>
</comment>
<proteinExistence type="predicted"/>
<gene>
    <name evidence="2" type="ORF">IQ276_17890</name>
</gene>
<evidence type="ECO:0000256" key="1">
    <source>
        <dbReference type="SAM" id="MobiDB-lite"/>
    </source>
</evidence>
<dbReference type="Proteomes" id="UP000622533">
    <property type="component" value="Unassembled WGS sequence"/>
</dbReference>
<dbReference type="EMBL" id="JADEXS010000242">
    <property type="protein sequence ID" value="MBE9024224.1"/>
    <property type="molecule type" value="Genomic_DNA"/>
</dbReference>
<dbReference type="RefSeq" id="WP_193918464.1">
    <property type="nucleotide sequence ID" value="NZ_JADEXS020000001.1"/>
</dbReference>
<reference evidence="2" key="1">
    <citation type="submission" date="2020-10" db="EMBL/GenBank/DDBJ databases">
        <authorList>
            <person name="Castelo-Branco R."/>
            <person name="Eusebio N."/>
            <person name="Adriana R."/>
            <person name="Vieira A."/>
            <person name="Brugerolle De Fraissinette N."/>
            <person name="Rezende De Castro R."/>
            <person name="Schneider M.P."/>
            <person name="Vasconcelos V."/>
            <person name="Leao P.N."/>
        </authorList>
    </citation>
    <scope>NUCLEOTIDE SEQUENCE</scope>
    <source>
        <strain evidence="2">LEGE 12446</strain>
    </source>
</reference>
<organism evidence="2 3">
    <name type="scientific">Desmonostoc muscorum LEGE 12446</name>
    <dbReference type="NCBI Taxonomy" id="1828758"/>
    <lineage>
        <taxon>Bacteria</taxon>
        <taxon>Bacillati</taxon>
        <taxon>Cyanobacteriota</taxon>
        <taxon>Cyanophyceae</taxon>
        <taxon>Nostocales</taxon>
        <taxon>Nostocaceae</taxon>
        <taxon>Desmonostoc</taxon>
    </lineage>
</organism>
<evidence type="ECO:0000313" key="3">
    <source>
        <dbReference type="Proteomes" id="UP000622533"/>
    </source>
</evidence>
<feature type="region of interest" description="Disordered" evidence="1">
    <location>
        <begin position="360"/>
        <end position="402"/>
    </location>
</feature>
<feature type="compositionally biased region" description="Polar residues" evidence="1">
    <location>
        <begin position="360"/>
        <end position="379"/>
    </location>
</feature>
<evidence type="ECO:0000313" key="2">
    <source>
        <dbReference type="EMBL" id="MBE9024224.1"/>
    </source>
</evidence>
<accession>A0A8J7DH69</accession>
<protein>
    <submittedName>
        <fullName evidence="2">Uncharacterized protein</fullName>
    </submittedName>
</protein>
<keyword evidence="3" id="KW-1185">Reference proteome</keyword>
<name>A0A8J7DH69_DESMC</name>
<feature type="region of interest" description="Disordered" evidence="1">
    <location>
        <begin position="438"/>
        <end position="457"/>
    </location>
</feature>
<dbReference type="AlphaFoldDB" id="A0A8J7DH69"/>
<sequence>MSSQDQLILEEIWICPPLAFARFGQSPYPMENFHWAENDYSPRGTAETVIKPALTFNIDPNGNISAYLPEEIRFKDKGKWRPVCPFFELHGRWSDGHEGPIGLNELQAAKLSLNDVVWHVEAANRKAYHYTLADGDLVETAIEIPGTDHLLHPILGHSPEGAENPLIPPGVDVPLGHVQVIRPNPSWPELRLRITPPQGLIYAPSNSKDRNLTQLIPLIQDQAVFLRQINCCLNHNAAWPHWNPGSGDNEDPRTNPGGLYAQEPDGTSLGFLDDSNDGLIKVTITGASIATGQLTAYARYTCCPQDFQPDRRPFVSIADGLSDLVKRDEVLHQAFIEGRNWPETEAEIADLMQRVRETMEASNLDQQNLRSQLANNPSDSGADAPFPFEPVPPRPGHPLPLTELGRMNHVRFLAYEVFKQRMGQRPEVFKQWIRKPTDEPKSYDKQMPALMRGSDSTPMSISQRQYYLMKEWLEVLQNGQGTSQKEDS</sequence>
<feature type="compositionally biased region" description="Pro residues" evidence="1">
    <location>
        <begin position="387"/>
        <end position="398"/>
    </location>
</feature>